<reference evidence="4 5" key="1">
    <citation type="submission" date="2023-09" db="EMBL/GenBank/DDBJ databases">
        <title>Nesidiocoris tenuis whole genome shotgun sequence.</title>
        <authorList>
            <person name="Shibata T."/>
            <person name="Shimoda M."/>
            <person name="Kobayashi T."/>
            <person name="Uehara T."/>
        </authorList>
    </citation>
    <scope>NUCLEOTIDE SEQUENCE [LARGE SCALE GENOMIC DNA]</scope>
    <source>
        <strain evidence="4 5">Japan</strain>
    </source>
</reference>
<comment type="subcellular location">
    <subcellularLocation>
        <location evidence="1">Mitochondrion</location>
    </subcellularLocation>
</comment>
<dbReference type="SUPFAM" id="SSF47694">
    <property type="entry name" value="Cytochrome c oxidase subunit h"/>
    <property type="match status" value="1"/>
</dbReference>
<dbReference type="PANTHER" id="PTHR11387">
    <property type="entry name" value="CYTOCHROME C OXIDASE SUBUNIT 6B"/>
    <property type="match status" value="1"/>
</dbReference>
<keyword evidence="3" id="KW-1015">Disulfide bond</keyword>
<keyword evidence="2" id="KW-0496">Mitochondrion</keyword>
<dbReference type="Proteomes" id="UP001307889">
    <property type="component" value="Chromosome 1"/>
</dbReference>
<organism evidence="4 5">
    <name type="scientific">Nesidiocoris tenuis</name>
    <dbReference type="NCBI Taxonomy" id="355587"/>
    <lineage>
        <taxon>Eukaryota</taxon>
        <taxon>Metazoa</taxon>
        <taxon>Ecdysozoa</taxon>
        <taxon>Arthropoda</taxon>
        <taxon>Hexapoda</taxon>
        <taxon>Insecta</taxon>
        <taxon>Pterygota</taxon>
        <taxon>Neoptera</taxon>
        <taxon>Paraneoptera</taxon>
        <taxon>Hemiptera</taxon>
        <taxon>Heteroptera</taxon>
        <taxon>Panheteroptera</taxon>
        <taxon>Cimicomorpha</taxon>
        <taxon>Miridae</taxon>
        <taxon>Dicyphina</taxon>
        <taxon>Nesidiocoris</taxon>
    </lineage>
</organism>
<dbReference type="InterPro" id="IPR003213">
    <property type="entry name" value="Cyt_c_oxidase_su6B"/>
</dbReference>
<sequence>MVKFEIDGMICEKVDEDQTEEKESSDVATCPPDPRFQQQNKTKWCYNMFVDFYRCSHYFGPTHKFCTMFEKCYKSLCPNYWIEKWEADLKAGTFPRDITKEMGN</sequence>
<proteinExistence type="predicted"/>
<dbReference type="EMBL" id="AP028909">
    <property type="protein sequence ID" value="BES89704.1"/>
    <property type="molecule type" value="Genomic_DNA"/>
</dbReference>
<evidence type="ECO:0000256" key="2">
    <source>
        <dbReference type="ARBA" id="ARBA00023128"/>
    </source>
</evidence>
<evidence type="ECO:0000256" key="3">
    <source>
        <dbReference type="ARBA" id="ARBA00023157"/>
    </source>
</evidence>
<dbReference type="InterPro" id="IPR048280">
    <property type="entry name" value="COX6B-like"/>
</dbReference>
<dbReference type="InterPro" id="IPR036549">
    <property type="entry name" value="CX6/COA6-like_sf"/>
</dbReference>
<evidence type="ECO:0000313" key="4">
    <source>
        <dbReference type="EMBL" id="BES89704.1"/>
    </source>
</evidence>
<dbReference type="Gene3D" id="1.10.10.140">
    <property type="entry name" value="Cytochrome c oxidase, subunit VIb"/>
    <property type="match status" value="1"/>
</dbReference>
<keyword evidence="5" id="KW-1185">Reference proteome</keyword>
<protein>
    <submittedName>
        <fullName evidence="4">Cytochrome C oxidase, subunit VIb</fullName>
    </submittedName>
</protein>
<name>A0ABN7AEC2_9HEMI</name>
<gene>
    <name evidence="4" type="ORF">NTJ_02511</name>
</gene>
<evidence type="ECO:0000256" key="1">
    <source>
        <dbReference type="ARBA" id="ARBA00004173"/>
    </source>
</evidence>
<accession>A0ABN7AEC2</accession>
<evidence type="ECO:0000313" key="5">
    <source>
        <dbReference type="Proteomes" id="UP001307889"/>
    </source>
</evidence>
<dbReference type="Pfam" id="PF02297">
    <property type="entry name" value="COX6B"/>
    <property type="match status" value="1"/>
</dbReference>